<dbReference type="InParanoid" id="A0A2I1DKC5"/>
<dbReference type="SUPFAM" id="SSF109604">
    <property type="entry name" value="HD-domain/PDEase-like"/>
    <property type="match status" value="1"/>
</dbReference>
<comment type="caution">
    <text evidence="1">The sequence shown here is derived from an EMBL/GenBank/DDBJ whole genome shotgun (WGS) entry which is preliminary data.</text>
</comment>
<dbReference type="AlphaFoldDB" id="A0A2I1DKC5"/>
<dbReference type="Proteomes" id="UP000234329">
    <property type="component" value="Unassembled WGS sequence"/>
</dbReference>
<reference evidence="1 2" key="1">
    <citation type="submission" date="2017-03" db="EMBL/GenBank/DDBJ databases">
        <title>Draft genime sequence of the acidophilic sulfur-oxidizing bacterium Acidithiobacillus sp. SH, isolated from seawater.</title>
        <authorList>
            <person name="Sharmin S."/>
            <person name="Tokuhisa M."/>
            <person name="Kanao T."/>
            <person name="Kamimura K."/>
        </authorList>
    </citation>
    <scope>NUCLEOTIDE SEQUENCE [LARGE SCALE GENOMIC DNA]</scope>
    <source>
        <strain evidence="1 2">SH</strain>
    </source>
</reference>
<proteinExistence type="predicted"/>
<dbReference type="Gene3D" id="1.10.3210.10">
    <property type="entry name" value="Hypothetical protein af1432"/>
    <property type="match status" value="1"/>
</dbReference>
<organism evidence="1 2">
    <name type="scientific">Acidithiobacillus marinus</name>
    <dbReference type="NCBI Taxonomy" id="187490"/>
    <lineage>
        <taxon>Bacteria</taxon>
        <taxon>Pseudomonadati</taxon>
        <taxon>Pseudomonadota</taxon>
        <taxon>Acidithiobacillia</taxon>
        <taxon>Acidithiobacillales</taxon>
        <taxon>Acidithiobacillaceae</taxon>
        <taxon>Acidithiobacillus</taxon>
    </lineage>
</organism>
<gene>
    <name evidence="1" type="ORF">B1757_10265</name>
</gene>
<name>A0A2I1DKC5_9PROT</name>
<keyword evidence="2" id="KW-1185">Reference proteome</keyword>
<accession>A0A2I1DKC5</accession>
<evidence type="ECO:0000313" key="2">
    <source>
        <dbReference type="Proteomes" id="UP000234329"/>
    </source>
</evidence>
<sequence>MLINEPAAYPLRQWDVGRKYNHMKNDFERIFEFTIELDRLKAILRKTKPSGLDRYENTAEHSWQVSNGASD</sequence>
<dbReference type="EMBL" id="MXAV01000038">
    <property type="protein sequence ID" value="PKY10306.1"/>
    <property type="molecule type" value="Genomic_DNA"/>
</dbReference>
<protein>
    <submittedName>
        <fullName evidence="1">Uncharacterized protein</fullName>
    </submittedName>
</protein>
<evidence type="ECO:0000313" key="1">
    <source>
        <dbReference type="EMBL" id="PKY10306.1"/>
    </source>
</evidence>